<sequence length="331" mass="34471">MRSPAHRTLFLLTACSLAAGAALAPAPASAQGGYPSKPIQLVLPFPPGGATDVVGRTIARKLGERLGQTVVVENRPGAGTIVAASYVAKSAPDGYTLMATSGTTFTVNPAVYAKLPYDPQKNFEPIGMIGSTGLILLANRDVPVNNLKEFVAAVKADPGKYSYGSFGAGTTAHFAGEELLNLTGTKLLHVPYKGSAPAMTDLMGGQIPFSVDTVAAAIPQLKSGKIKAIAVTTAKRSSLLPNVPTVAESGYPGMDTSTWIALVAPRGLPAEVRTRLEKALADTIADPATRSQLAENGIEPFYAPGKQVAAMIDKEIPQMRAIAQRAHIKLD</sequence>
<dbReference type="Gene3D" id="3.40.190.10">
    <property type="entry name" value="Periplasmic binding protein-like II"/>
    <property type="match status" value="1"/>
</dbReference>
<keyword evidence="2" id="KW-0732">Signal</keyword>
<dbReference type="InterPro" id="IPR005064">
    <property type="entry name" value="BUG"/>
</dbReference>
<evidence type="ECO:0000313" key="4">
    <source>
        <dbReference type="Proteomes" id="UP000189627"/>
    </source>
</evidence>
<dbReference type="InterPro" id="IPR042100">
    <property type="entry name" value="Bug_dom1"/>
</dbReference>
<accession>A0A1U9UMG7</accession>
<gene>
    <name evidence="3" type="ORF">BJN34_08780</name>
</gene>
<dbReference type="Proteomes" id="UP000189627">
    <property type="component" value="Chromosome 1"/>
</dbReference>
<dbReference type="CDD" id="cd13578">
    <property type="entry name" value="PBP2_Bug27"/>
    <property type="match status" value="1"/>
</dbReference>
<name>A0A1U9UMG7_CUPNE</name>
<comment type="similarity">
    <text evidence="1">Belongs to the UPF0065 (bug) family.</text>
</comment>
<dbReference type="Pfam" id="PF03401">
    <property type="entry name" value="TctC"/>
    <property type="match status" value="1"/>
</dbReference>
<reference evidence="4" key="1">
    <citation type="submission" date="2017-02" db="EMBL/GenBank/DDBJ databases">
        <title>Complete genome sequence of Cupriavidus necator strain NH9, a 3-chlorobenzoate degrader.</title>
        <authorList>
            <person name="Moriuchi R."/>
            <person name="Dohra H."/>
            <person name="Ogawa N."/>
        </authorList>
    </citation>
    <scope>NUCLEOTIDE SEQUENCE [LARGE SCALE GENOMIC DNA]</scope>
    <source>
        <strain evidence="4">NH9</strain>
    </source>
</reference>
<dbReference type="SUPFAM" id="SSF53850">
    <property type="entry name" value="Periplasmic binding protein-like II"/>
    <property type="match status" value="1"/>
</dbReference>
<evidence type="ECO:0000256" key="2">
    <source>
        <dbReference type="SAM" id="SignalP"/>
    </source>
</evidence>
<dbReference type="PANTHER" id="PTHR42928">
    <property type="entry name" value="TRICARBOXYLATE-BINDING PROTEIN"/>
    <property type="match status" value="1"/>
</dbReference>
<dbReference type="EMBL" id="CP017757">
    <property type="protein sequence ID" value="AQV93986.1"/>
    <property type="molecule type" value="Genomic_DNA"/>
</dbReference>
<dbReference type="PANTHER" id="PTHR42928:SF5">
    <property type="entry name" value="BLR1237 PROTEIN"/>
    <property type="match status" value="1"/>
</dbReference>
<feature type="signal peptide" evidence="2">
    <location>
        <begin position="1"/>
        <end position="30"/>
    </location>
</feature>
<dbReference type="Gene3D" id="3.40.190.150">
    <property type="entry name" value="Bordetella uptake gene, domain 1"/>
    <property type="match status" value="1"/>
</dbReference>
<evidence type="ECO:0000256" key="1">
    <source>
        <dbReference type="ARBA" id="ARBA00006987"/>
    </source>
</evidence>
<feature type="chain" id="PRO_5012550085" evidence="2">
    <location>
        <begin position="31"/>
        <end position="331"/>
    </location>
</feature>
<dbReference type="AlphaFoldDB" id="A0A1U9UMG7"/>
<dbReference type="RefSeq" id="WP_078196280.1">
    <property type="nucleotide sequence ID" value="NZ_CP017757.2"/>
</dbReference>
<dbReference type="OrthoDB" id="8678477at2"/>
<proteinExistence type="inferred from homology"/>
<protein>
    <submittedName>
        <fullName evidence="3">ABC transporter substrate-binding protein</fullName>
    </submittedName>
</protein>
<dbReference type="KEGG" id="cuh:BJN34_08780"/>
<dbReference type="PIRSF" id="PIRSF017082">
    <property type="entry name" value="YflP"/>
    <property type="match status" value="1"/>
</dbReference>
<organism evidence="3 4">
    <name type="scientific">Cupriavidus necator</name>
    <name type="common">Alcaligenes eutrophus</name>
    <name type="synonym">Ralstonia eutropha</name>
    <dbReference type="NCBI Taxonomy" id="106590"/>
    <lineage>
        <taxon>Bacteria</taxon>
        <taxon>Pseudomonadati</taxon>
        <taxon>Pseudomonadota</taxon>
        <taxon>Betaproteobacteria</taxon>
        <taxon>Burkholderiales</taxon>
        <taxon>Burkholderiaceae</taxon>
        <taxon>Cupriavidus</taxon>
    </lineage>
</organism>
<evidence type="ECO:0000313" key="3">
    <source>
        <dbReference type="EMBL" id="AQV93986.1"/>
    </source>
</evidence>